<feature type="coiled-coil region" evidence="1">
    <location>
        <begin position="182"/>
        <end position="212"/>
    </location>
</feature>
<dbReference type="AlphaFoldDB" id="A0A1E5RS74"/>
<dbReference type="GO" id="GO:0005783">
    <property type="term" value="C:endoplasmic reticulum"/>
    <property type="evidence" value="ECO:0007669"/>
    <property type="project" value="TreeGrafter"/>
</dbReference>
<evidence type="ECO:0000313" key="2">
    <source>
        <dbReference type="EMBL" id="OEJ89770.1"/>
    </source>
</evidence>
<reference evidence="3" key="1">
    <citation type="journal article" date="2016" name="Genome Announc.">
        <title>Genome sequences of three species of Hanseniaspora isolated from spontaneous wine fermentations.</title>
        <authorList>
            <person name="Sternes P.R."/>
            <person name="Lee D."/>
            <person name="Kutyna D.R."/>
            <person name="Borneman A.R."/>
        </authorList>
    </citation>
    <scope>NUCLEOTIDE SEQUENCE [LARGE SCALE GENOMIC DNA]</scope>
    <source>
        <strain evidence="3">AWRI3578</strain>
    </source>
</reference>
<dbReference type="PANTHER" id="PTHR31027">
    <property type="entry name" value="NUCLEAR SEGREGATION PROTEIN BFR1"/>
    <property type="match status" value="1"/>
</dbReference>
<dbReference type="EMBL" id="LPNL01000003">
    <property type="protein sequence ID" value="OEJ89770.1"/>
    <property type="molecule type" value="Genomic_DNA"/>
</dbReference>
<dbReference type="OrthoDB" id="2195113at2759"/>
<protein>
    <submittedName>
        <fullName evidence="2">Nuclear segregation protein BFR1</fullName>
    </submittedName>
</protein>
<dbReference type="GO" id="GO:0042175">
    <property type="term" value="C:nuclear outer membrane-endoplasmic reticulum membrane network"/>
    <property type="evidence" value="ECO:0007669"/>
    <property type="project" value="TreeGrafter"/>
</dbReference>
<feature type="coiled-coil region" evidence="1">
    <location>
        <begin position="395"/>
        <end position="422"/>
    </location>
</feature>
<keyword evidence="1" id="KW-0175">Coiled coil</keyword>
<accession>A0A1E5RS74</accession>
<dbReference type="PANTHER" id="PTHR31027:SF2">
    <property type="entry name" value="LEBERCILIN DOMAIN-CONTAINING PROTEIN"/>
    <property type="match status" value="1"/>
</dbReference>
<gene>
    <name evidence="2" type="ORF">AWRI3578_g850</name>
</gene>
<proteinExistence type="predicted"/>
<dbReference type="GO" id="GO:1990904">
    <property type="term" value="C:ribonucleoprotein complex"/>
    <property type="evidence" value="ECO:0007669"/>
    <property type="project" value="TreeGrafter"/>
</dbReference>
<keyword evidence="3" id="KW-1185">Reference proteome</keyword>
<organism evidence="2 3">
    <name type="scientific">Hanseniaspora opuntiae</name>
    <dbReference type="NCBI Taxonomy" id="211096"/>
    <lineage>
        <taxon>Eukaryota</taxon>
        <taxon>Fungi</taxon>
        <taxon>Dikarya</taxon>
        <taxon>Ascomycota</taxon>
        <taxon>Saccharomycotina</taxon>
        <taxon>Saccharomycetes</taxon>
        <taxon>Saccharomycodales</taxon>
        <taxon>Saccharomycodaceae</taxon>
        <taxon>Hanseniaspora</taxon>
    </lineage>
</organism>
<feature type="coiled-coil region" evidence="1">
    <location>
        <begin position="21"/>
        <end position="48"/>
    </location>
</feature>
<evidence type="ECO:0000313" key="3">
    <source>
        <dbReference type="Proteomes" id="UP000095605"/>
    </source>
</evidence>
<dbReference type="GO" id="GO:0008298">
    <property type="term" value="P:intracellular mRNA localization"/>
    <property type="evidence" value="ECO:0007669"/>
    <property type="project" value="TreeGrafter"/>
</dbReference>
<dbReference type="Proteomes" id="UP000095605">
    <property type="component" value="Unassembled WGS sequence"/>
</dbReference>
<dbReference type="InterPro" id="IPR039604">
    <property type="entry name" value="Bfr1"/>
</dbReference>
<name>A0A1E5RS74_9ASCO</name>
<sequence>MSTKQSTFIKRPDESVRDKKLQVLNTQLKKLSTEITSVSNEIDSLLGKNDSNNSKNDELKTIIKEQNDLKIKRNAVFDQLKQIDSKIKATNKNIDLTLSSVSSKAKDFKSIGEVDKEITHIENKLEKGGLSLVDEKRFIKQQSELNKIKKVIISVQPLKSEVFDLKQQQISLKNTLNKDLDNKHLQKQFEGVQAELNEQRSLKNKNQQAVNQLFNKRTALRAKRDEVYNKITETRNQFDNEFKAYKMKRELQKKQKENEYKFEKLYAQKESDLTKLKEDIIIAQNTPALIEDLNNIELCLSELNPAYAKPSKVEPAFAEPKKIVSRRKNRASPVVKVEKTEEVVFSAGEISLSVISIAVLGQHGLPVPESNDKELISEVFGKLATIRDETKTKSEAMTIENIQKAQDRLNQVEELYVKREQELKDSIAALTINEEKA</sequence>
<comment type="caution">
    <text evidence="2">The sequence shown here is derived from an EMBL/GenBank/DDBJ whole genome shotgun (WGS) entry which is preliminary data.</text>
</comment>
<evidence type="ECO:0000256" key="1">
    <source>
        <dbReference type="SAM" id="Coils"/>
    </source>
</evidence>
<dbReference type="GO" id="GO:0003729">
    <property type="term" value="F:mRNA binding"/>
    <property type="evidence" value="ECO:0007669"/>
    <property type="project" value="TreeGrafter"/>
</dbReference>